<dbReference type="EMBL" id="MN103543">
    <property type="protein sequence ID" value="QEM41770.1"/>
    <property type="molecule type" value="Genomic_DNA"/>
</dbReference>
<proteinExistence type="predicted"/>
<reference evidence="1 2" key="1">
    <citation type="submission" date="2019-06" db="EMBL/GenBank/DDBJ databases">
        <title>A distant relative of Phikzvirus genus phages from a therapeutic phage collection.</title>
        <authorList>
            <person name="Hejnowicz M.S."/>
            <person name="Dabrowski K."/>
            <person name="Gawor J."/>
            <person name="Weber-Dabrowska B."/>
            <person name="Gromadka R."/>
            <person name="Lobocka M.B."/>
        </authorList>
    </citation>
    <scope>NUCLEOTIDE SEQUENCE [LARGE SCALE GENOMIC DNA]</scope>
</reference>
<organism evidence="1 2">
    <name type="scientific">Pseudomonas phage vB_PaeM_PS119XW</name>
    <dbReference type="NCBI Taxonomy" id="2601632"/>
    <lineage>
        <taxon>Viruses</taxon>
        <taxon>Duplodnaviria</taxon>
        <taxon>Heunggongvirae</taxon>
        <taxon>Uroviricota</taxon>
        <taxon>Caudoviricetes</taxon>
        <taxon>Chimalliviridae</taxon>
        <taxon>Pawinskivirus</taxon>
        <taxon>Pawinskivirus PS119XW</taxon>
    </lineage>
</organism>
<protein>
    <submittedName>
        <fullName evidence="1">Uncharacterized protein</fullName>
    </submittedName>
</protein>
<keyword evidence="2" id="KW-1185">Reference proteome</keyword>
<evidence type="ECO:0000313" key="1">
    <source>
        <dbReference type="EMBL" id="QEM41770.1"/>
    </source>
</evidence>
<dbReference type="GeneID" id="77936791"/>
<name>A0A5C1K7B2_9CAUD</name>
<sequence length="339" mass="39237">MSSKRFVVLEINPQVDVLYTYLEHFTKSNPHLGLPRPTRNTAIQLVFLTVKEILTSRSAFETEIDYEVHKAGALFNSPPGTLDEKQLEVYKIFASDVIWEGVTIEIDNQLEHHIDRRTYTEWKPVCIGNLIGLAEGEDHRIQEYYRLTDQHNDDSHAEIALNCTSLVSYLHGEFMRTFGAVMRDPNTLTRAIAMMGKHRTPERVQKVIDFLNNPNRAMAAVFLDTLTTMYPMITLDPICPQVNDDLFALVGIANMEEFKQNYVRKVITAFGLSYFSSYVKRDKKYTLEYSSSHILAIYEMKGISRTEKEMMELVASFLRNDYLPPEQRAIAERWYLENN</sequence>
<dbReference type="Proteomes" id="UP000322144">
    <property type="component" value="Segment"/>
</dbReference>
<dbReference type="KEGG" id="vg:77936791"/>
<dbReference type="RefSeq" id="YP_010660781.1">
    <property type="nucleotide sequence ID" value="NC_070882.1"/>
</dbReference>
<evidence type="ECO:0000313" key="2">
    <source>
        <dbReference type="Proteomes" id="UP000322144"/>
    </source>
</evidence>
<accession>A0A5C1K7B2</accession>